<proteinExistence type="predicted"/>
<evidence type="ECO:0000313" key="2">
    <source>
        <dbReference type="EMBL" id="KAK9088034.1"/>
    </source>
</evidence>
<reference evidence="2 3" key="1">
    <citation type="submission" date="2024-01" db="EMBL/GenBank/DDBJ databases">
        <title>Genome assemblies of Stephania.</title>
        <authorList>
            <person name="Yang L."/>
        </authorList>
    </citation>
    <scope>NUCLEOTIDE SEQUENCE [LARGE SCALE GENOMIC DNA]</scope>
    <source>
        <strain evidence="2">YNDBR</strain>
        <tissue evidence="2">Leaf</tissue>
    </source>
</reference>
<accession>A0AAP0HI86</accession>
<feature type="compositionally biased region" description="Polar residues" evidence="1">
    <location>
        <begin position="19"/>
        <end position="40"/>
    </location>
</feature>
<dbReference type="AlphaFoldDB" id="A0AAP0HI86"/>
<dbReference type="Proteomes" id="UP001420932">
    <property type="component" value="Unassembled WGS sequence"/>
</dbReference>
<name>A0AAP0HI86_9MAGN</name>
<gene>
    <name evidence="2" type="ORF">Syun_030428</name>
</gene>
<keyword evidence="3" id="KW-1185">Reference proteome</keyword>
<dbReference type="EMBL" id="JBBNAF010000013">
    <property type="protein sequence ID" value="KAK9088034.1"/>
    <property type="molecule type" value="Genomic_DNA"/>
</dbReference>
<feature type="region of interest" description="Disordered" evidence="1">
    <location>
        <begin position="1"/>
        <end position="40"/>
    </location>
</feature>
<protein>
    <submittedName>
        <fullName evidence="2">Uncharacterized protein</fullName>
    </submittedName>
</protein>
<comment type="caution">
    <text evidence="2">The sequence shown here is derived from an EMBL/GenBank/DDBJ whole genome shotgun (WGS) entry which is preliminary data.</text>
</comment>
<organism evidence="2 3">
    <name type="scientific">Stephania yunnanensis</name>
    <dbReference type="NCBI Taxonomy" id="152371"/>
    <lineage>
        <taxon>Eukaryota</taxon>
        <taxon>Viridiplantae</taxon>
        <taxon>Streptophyta</taxon>
        <taxon>Embryophyta</taxon>
        <taxon>Tracheophyta</taxon>
        <taxon>Spermatophyta</taxon>
        <taxon>Magnoliopsida</taxon>
        <taxon>Ranunculales</taxon>
        <taxon>Menispermaceae</taxon>
        <taxon>Menispermoideae</taxon>
        <taxon>Cissampelideae</taxon>
        <taxon>Stephania</taxon>
    </lineage>
</organism>
<evidence type="ECO:0000256" key="1">
    <source>
        <dbReference type="SAM" id="MobiDB-lite"/>
    </source>
</evidence>
<evidence type="ECO:0000313" key="3">
    <source>
        <dbReference type="Proteomes" id="UP001420932"/>
    </source>
</evidence>
<sequence>MSVSLTAEAGSLETKKKASNSNFGPFSRTKTSNVPPQTHFTSHFHLKPAQSPLPKFVIFLLSTAAKAREPICSGSRSELIEVKYKA</sequence>